<evidence type="ECO:0000313" key="1">
    <source>
        <dbReference type="EMBL" id="GGG86120.1"/>
    </source>
</evidence>
<organism evidence="1 2">
    <name type="scientific">Paenibacillus radicis</name>
    <name type="common">ex Gao et al. 2016</name>
    <dbReference type="NCBI Taxonomy" id="1737354"/>
    <lineage>
        <taxon>Bacteria</taxon>
        <taxon>Bacillati</taxon>
        <taxon>Bacillota</taxon>
        <taxon>Bacilli</taxon>
        <taxon>Bacillales</taxon>
        <taxon>Paenibacillaceae</taxon>
        <taxon>Paenibacillus</taxon>
    </lineage>
</organism>
<protein>
    <submittedName>
        <fullName evidence="1">Uncharacterized protein</fullName>
    </submittedName>
</protein>
<accession>A0A917HQ44</accession>
<reference evidence="1 2" key="1">
    <citation type="journal article" date="2014" name="Int. J. Syst. Evol. Microbiol.">
        <title>Complete genome sequence of Corynebacterium casei LMG S-19264T (=DSM 44701T), isolated from a smear-ripened cheese.</title>
        <authorList>
            <consortium name="US DOE Joint Genome Institute (JGI-PGF)"/>
            <person name="Walter F."/>
            <person name="Albersmeier A."/>
            <person name="Kalinowski J."/>
            <person name="Ruckert C."/>
        </authorList>
    </citation>
    <scope>NUCLEOTIDE SEQUENCE [LARGE SCALE GENOMIC DNA]</scope>
    <source>
        <strain evidence="1 2">CGMCC 1.15286</strain>
    </source>
</reference>
<evidence type="ECO:0000313" key="2">
    <source>
        <dbReference type="Proteomes" id="UP000600247"/>
    </source>
</evidence>
<gene>
    <name evidence="1" type="ORF">GCM10010918_50330</name>
</gene>
<dbReference type="EMBL" id="BMHY01000016">
    <property type="protein sequence ID" value="GGG86120.1"/>
    <property type="molecule type" value="Genomic_DNA"/>
</dbReference>
<name>A0A917HQ44_9BACL</name>
<sequence>MDIAEDSSRSARRSWSEPFRTGSVGYEHVLQLGMSRFTTGSWTASSALPAFRKLQVKVRVKDGTLWSFWSDPKWLYIE</sequence>
<comment type="caution">
    <text evidence="1">The sequence shown here is derived from an EMBL/GenBank/DDBJ whole genome shotgun (WGS) entry which is preliminary data.</text>
</comment>
<proteinExistence type="predicted"/>
<dbReference type="Proteomes" id="UP000600247">
    <property type="component" value="Unassembled WGS sequence"/>
</dbReference>
<keyword evidence="2" id="KW-1185">Reference proteome</keyword>
<dbReference type="AlphaFoldDB" id="A0A917HQ44"/>